<dbReference type="AlphaFoldDB" id="A0AA37BSD7"/>
<comment type="caution">
    <text evidence="1">The sequence shown here is derived from an EMBL/GenBank/DDBJ whole genome shotgun (WGS) entry which is preliminary data.</text>
</comment>
<reference evidence="1" key="1">
    <citation type="journal article" date="2014" name="Int. J. Syst. Evol. Microbiol.">
        <title>Complete genome sequence of Corynebacterium casei LMG S-19264T (=DSM 44701T), isolated from a smear-ripened cheese.</title>
        <authorList>
            <consortium name="US DOE Joint Genome Institute (JGI-PGF)"/>
            <person name="Walter F."/>
            <person name="Albersmeier A."/>
            <person name="Kalinowski J."/>
            <person name="Ruckert C."/>
        </authorList>
    </citation>
    <scope>NUCLEOTIDE SEQUENCE</scope>
    <source>
        <strain evidence="1">JCM 13583</strain>
    </source>
</reference>
<evidence type="ECO:0000313" key="2">
    <source>
        <dbReference type="Proteomes" id="UP000632195"/>
    </source>
</evidence>
<evidence type="ECO:0000313" key="1">
    <source>
        <dbReference type="EMBL" id="GGM77432.1"/>
    </source>
</evidence>
<gene>
    <name evidence="1" type="ORF">GCM10007108_14500</name>
</gene>
<accession>A0AA37BSD7</accession>
<sequence length="206" mass="21686">MASGGSVRLVAVLAVALLMLPALATASVIVYSPGTLGITPQKEPDIFLNDTSAASKIETNISEYNSSASTFLIGLFTRFTPSQTFSDFISVNESVNVRTYIDAVNFSVNGSSMVSGVYLNITGINQTVSAVHYSNGKATYNYTGVPISSGQGAELNLSVSLFPGRGFSIGTAEFQFDIVAVADSQSGYPVAVISYPVSVTLLYIYL</sequence>
<organism evidence="1 2">
    <name type="scientific">Thermogymnomonas acidicola</name>
    <dbReference type="NCBI Taxonomy" id="399579"/>
    <lineage>
        <taxon>Archaea</taxon>
        <taxon>Methanobacteriati</taxon>
        <taxon>Thermoplasmatota</taxon>
        <taxon>Thermoplasmata</taxon>
        <taxon>Thermoplasmatales</taxon>
        <taxon>Thermogymnomonas</taxon>
    </lineage>
</organism>
<dbReference type="RefSeq" id="WP_188681565.1">
    <property type="nucleotide sequence ID" value="NZ_BMNY01000002.1"/>
</dbReference>
<reference evidence="1" key="2">
    <citation type="submission" date="2022-09" db="EMBL/GenBank/DDBJ databases">
        <authorList>
            <person name="Sun Q."/>
            <person name="Ohkuma M."/>
        </authorList>
    </citation>
    <scope>NUCLEOTIDE SEQUENCE</scope>
    <source>
        <strain evidence="1">JCM 13583</strain>
    </source>
</reference>
<dbReference type="Proteomes" id="UP000632195">
    <property type="component" value="Unassembled WGS sequence"/>
</dbReference>
<dbReference type="EMBL" id="BMNY01000002">
    <property type="protein sequence ID" value="GGM77432.1"/>
    <property type="molecule type" value="Genomic_DNA"/>
</dbReference>
<proteinExistence type="predicted"/>
<protein>
    <submittedName>
        <fullName evidence="1">Uncharacterized protein</fullName>
    </submittedName>
</protein>
<name>A0AA37BSD7_9ARCH</name>
<keyword evidence="2" id="KW-1185">Reference proteome</keyword>